<evidence type="ECO:0000313" key="1">
    <source>
        <dbReference type="Proteomes" id="UP000887565"/>
    </source>
</evidence>
<keyword evidence="1" id="KW-1185">Reference proteome</keyword>
<name>A0A915KFB3_ROMCU</name>
<accession>A0A915KFB3</accession>
<protein>
    <submittedName>
        <fullName evidence="2">Nuclease HARBI1</fullName>
    </submittedName>
</protein>
<sequence>MQRFRFDWQGILNITELIRGDIKSTTHRNRAIPAILQVCIALRYYFCGTFQMIIGDTESISQPTACRSIHKVTAAILSLATVYPFSQEEIKFKK</sequence>
<dbReference type="AlphaFoldDB" id="A0A915KFB3"/>
<dbReference type="Proteomes" id="UP000887565">
    <property type="component" value="Unplaced"/>
</dbReference>
<dbReference type="WBParaSite" id="nRc.2.0.1.t36696-RA">
    <property type="protein sequence ID" value="nRc.2.0.1.t36696-RA"/>
    <property type="gene ID" value="nRc.2.0.1.g36696"/>
</dbReference>
<organism evidence="1 2">
    <name type="scientific">Romanomermis culicivorax</name>
    <name type="common">Nematode worm</name>
    <dbReference type="NCBI Taxonomy" id="13658"/>
    <lineage>
        <taxon>Eukaryota</taxon>
        <taxon>Metazoa</taxon>
        <taxon>Ecdysozoa</taxon>
        <taxon>Nematoda</taxon>
        <taxon>Enoplea</taxon>
        <taxon>Dorylaimia</taxon>
        <taxon>Mermithida</taxon>
        <taxon>Mermithoidea</taxon>
        <taxon>Mermithidae</taxon>
        <taxon>Romanomermis</taxon>
    </lineage>
</organism>
<proteinExistence type="predicted"/>
<reference evidence="2" key="1">
    <citation type="submission" date="2022-11" db="UniProtKB">
        <authorList>
            <consortium name="WormBaseParasite"/>
        </authorList>
    </citation>
    <scope>IDENTIFICATION</scope>
</reference>
<evidence type="ECO:0000313" key="2">
    <source>
        <dbReference type="WBParaSite" id="nRc.2.0.1.t36696-RA"/>
    </source>
</evidence>